<feature type="transmembrane region" description="Helical" evidence="1">
    <location>
        <begin position="110"/>
        <end position="135"/>
    </location>
</feature>
<proteinExistence type="predicted"/>
<evidence type="ECO:0000256" key="1">
    <source>
        <dbReference type="SAM" id="Phobius"/>
    </source>
</evidence>
<keyword evidence="1" id="KW-0812">Transmembrane</keyword>
<name>A0AAW1UYT1_9CUCU</name>
<feature type="transmembrane region" description="Helical" evidence="1">
    <location>
        <begin position="86"/>
        <end position="104"/>
    </location>
</feature>
<evidence type="ECO:0000313" key="3">
    <source>
        <dbReference type="Proteomes" id="UP001431783"/>
    </source>
</evidence>
<comment type="caution">
    <text evidence="2">The sequence shown here is derived from an EMBL/GenBank/DDBJ whole genome shotgun (WGS) entry which is preliminary data.</text>
</comment>
<feature type="transmembrane region" description="Helical" evidence="1">
    <location>
        <begin position="38"/>
        <end position="65"/>
    </location>
</feature>
<protein>
    <submittedName>
        <fullName evidence="2">Uncharacterized protein</fullName>
    </submittedName>
</protein>
<dbReference type="EMBL" id="JARQZJ010000121">
    <property type="protein sequence ID" value="KAK9888274.1"/>
    <property type="molecule type" value="Genomic_DNA"/>
</dbReference>
<keyword evidence="3" id="KW-1185">Reference proteome</keyword>
<keyword evidence="1" id="KW-0472">Membrane</keyword>
<sequence length="171" mass="19779">MKIPFYSVLGPLIRSNQRTIKPICSHPLMAYSHLYTGLLGFIGMVLSLVDIVRIIKCGPVLPGYMWRSRIKNSKLANPELERDLKLIFLSISLEYYVFLILGCVTGNPVLFIPFLILYGFIIITESMIFALYLFIKCVNLSKINMPMIMFVMYNWFAVFCAFTKMVRYCDM</sequence>
<dbReference type="Proteomes" id="UP001431783">
    <property type="component" value="Unassembled WGS sequence"/>
</dbReference>
<reference evidence="2 3" key="1">
    <citation type="submission" date="2023-03" db="EMBL/GenBank/DDBJ databases">
        <title>Genome insight into feeding habits of ladybird beetles.</title>
        <authorList>
            <person name="Li H.-S."/>
            <person name="Huang Y.-H."/>
            <person name="Pang H."/>
        </authorList>
    </citation>
    <scope>NUCLEOTIDE SEQUENCE [LARGE SCALE GENOMIC DNA]</scope>
    <source>
        <strain evidence="2">SYSU_2023b</strain>
        <tissue evidence="2">Whole body</tissue>
    </source>
</reference>
<organism evidence="2 3">
    <name type="scientific">Henosepilachna vigintioctopunctata</name>
    <dbReference type="NCBI Taxonomy" id="420089"/>
    <lineage>
        <taxon>Eukaryota</taxon>
        <taxon>Metazoa</taxon>
        <taxon>Ecdysozoa</taxon>
        <taxon>Arthropoda</taxon>
        <taxon>Hexapoda</taxon>
        <taxon>Insecta</taxon>
        <taxon>Pterygota</taxon>
        <taxon>Neoptera</taxon>
        <taxon>Endopterygota</taxon>
        <taxon>Coleoptera</taxon>
        <taxon>Polyphaga</taxon>
        <taxon>Cucujiformia</taxon>
        <taxon>Coccinelloidea</taxon>
        <taxon>Coccinellidae</taxon>
        <taxon>Epilachninae</taxon>
        <taxon>Epilachnini</taxon>
        <taxon>Henosepilachna</taxon>
    </lineage>
</organism>
<dbReference type="AlphaFoldDB" id="A0AAW1UYT1"/>
<keyword evidence="1" id="KW-1133">Transmembrane helix</keyword>
<accession>A0AAW1UYT1</accession>
<evidence type="ECO:0000313" key="2">
    <source>
        <dbReference type="EMBL" id="KAK9888274.1"/>
    </source>
</evidence>
<gene>
    <name evidence="2" type="ORF">WA026_000537</name>
</gene>
<feature type="transmembrane region" description="Helical" evidence="1">
    <location>
        <begin position="147"/>
        <end position="166"/>
    </location>
</feature>